<dbReference type="InterPro" id="IPR000182">
    <property type="entry name" value="GNAT_dom"/>
</dbReference>
<gene>
    <name evidence="4" type="ORF">UFOPK3770_01180</name>
</gene>
<dbReference type="InterPro" id="IPR050832">
    <property type="entry name" value="Bact_Acetyltransf"/>
</dbReference>
<evidence type="ECO:0000256" key="2">
    <source>
        <dbReference type="ARBA" id="ARBA00023315"/>
    </source>
</evidence>
<keyword evidence="1" id="KW-0808">Transferase</keyword>
<keyword evidence="2" id="KW-0012">Acyltransferase</keyword>
<dbReference type="EMBL" id="CAESAJ010000164">
    <property type="protein sequence ID" value="CAB4343457.1"/>
    <property type="molecule type" value="Genomic_DNA"/>
</dbReference>
<dbReference type="NCBIfam" id="TIGR01575">
    <property type="entry name" value="rimI"/>
    <property type="match status" value="1"/>
</dbReference>
<organism evidence="4">
    <name type="scientific">freshwater metagenome</name>
    <dbReference type="NCBI Taxonomy" id="449393"/>
    <lineage>
        <taxon>unclassified sequences</taxon>
        <taxon>metagenomes</taxon>
        <taxon>ecological metagenomes</taxon>
    </lineage>
</organism>
<dbReference type="CDD" id="cd04301">
    <property type="entry name" value="NAT_SF"/>
    <property type="match status" value="1"/>
</dbReference>
<dbReference type="Gene3D" id="3.40.630.30">
    <property type="match status" value="1"/>
</dbReference>
<dbReference type="PANTHER" id="PTHR43877:SF2">
    <property type="entry name" value="AMINOALKYLPHOSPHONATE N-ACETYLTRANSFERASE-RELATED"/>
    <property type="match status" value="1"/>
</dbReference>
<reference evidence="4" key="1">
    <citation type="submission" date="2020-05" db="EMBL/GenBank/DDBJ databases">
        <authorList>
            <person name="Chiriac C."/>
            <person name="Salcher M."/>
            <person name="Ghai R."/>
            <person name="Kavagutti S V."/>
        </authorList>
    </citation>
    <scope>NUCLEOTIDE SEQUENCE</scope>
</reference>
<dbReference type="PANTHER" id="PTHR43877">
    <property type="entry name" value="AMINOALKYLPHOSPHONATE N-ACETYLTRANSFERASE-RELATED-RELATED"/>
    <property type="match status" value="1"/>
</dbReference>
<dbReference type="Pfam" id="PF00583">
    <property type="entry name" value="Acetyltransf_1"/>
    <property type="match status" value="1"/>
</dbReference>
<evidence type="ECO:0000259" key="3">
    <source>
        <dbReference type="PROSITE" id="PS51186"/>
    </source>
</evidence>
<evidence type="ECO:0000256" key="1">
    <source>
        <dbReference type="ARBA" id="ARBA00022679"/>
    </source>
</evidence>
<dbReference type="InterPro" id="IPR006464">
    <property type="entry name" value="AcTrfase_RimI/Ard1"/>
</dbReference>
<proteinExistence type="predicted"/>
<dbReference type="AlphaFoldDB" id="A0A6J5ZRM2"/>
<feature type="domain" description="N-acetyltransferase" evidence="3">
    <location>
        <begin position="3"/>
        <end position="149"/>
    </location>
</feature>
<dbReference type="GO" id="GO:0008080">
    <property type="term" value="F:N-acetyltransferase activity"/>
    <property type="evidence" value="ECO:0007669"/>
    <property type="project" value="InterPro"/>
</dbReference>
<dbReference type="PROSITE" id="PS51186">
    <property type="entry name" value="GNAT"/>
    <property type="match status" value="1"/>
</dbReference>
<sequence length="156" mass="17509">MSATMRPMTSADLDVVMDIERELFGSDAWSRDLFQAELDEVPATRRVMVACVDDTVVGYVSLRIVPPEADVNTIAVAVSSQRQGIALLMMKWLISQARADSVRDIFLDVRSDNSVAIALYDNLGFQRIDKRKNYYGNDIDALVMRLRLTHHEVASS</sequence>
<dbReference type="SUPFAM" id="SSF55729">
    <property type="entry name" value="Acyl-CoA N-acyltransferases (Nat)"/>
    <property type="match status" value="1"/>
</dbReference>
<protein>
    <submittedName>
        <fullName evidence="4">Unannotated protein</fullName>
    </submittedName>
</protein>
<accession>A0A6J5ZRM2</accession>
<evidence type="ECO:0000313" key="4">
    <source>
        <dbReference type="EMBL" id="CAB4343457.1"/>
    </source>
</evidence>
<name>A0A6J5ZRM2_9ZZZZ</name>
<dbReference type="InterPro" id="IPR016181">
    <property type="entry name" value="Acyl_CoA_acyltransferase"/>
</dbReference>